<feature type="transmembrane region" description="Helical" evidence="1">
    <location>
        <begin position="240"/>
        <end position="258"/>
    </location>
</feature>
<dbReference type="PANTHER" id="PTHR30590">
    <property type="entry name" value="INNER MEMBRANE PROTEIN"/>
    <property type="match status" value="1"/>
</dbReference>
<name>A0A6M3ZVB6_9BURK</name>
<evidence type="ECO:0000259" key="2">
    <source>
        <dbReference type="Pfam" id="PF04235"/>
    </source>
</evidence>
<keyword evidence="1" id="KW-0812">Transmembrane</keyword>
<proteinExistence type="predicted"/>
<feature type="transmembrane region" description="Helical" evidence="1">
    <location>
        <begin position="343"/>
        <end position="363"/>
    </location>
</feature>
<dbReference type="Proteomes" id="UP000501648">
    <property type="component" value="Chromosome"/>
</dbReference>
<dbReference type="InterPro" id="IPR007349">
    <property type="entry name" value="DUF418"/>
</dbReference>
<feature type="transmembrane region" description="Helical" evidence="1">
    <location>
        <begin position="114"/>
        <end position="132"/>
    </location>
</feature>
<organism evidence="3 4">
    <name type="scientific">Herbaspirillum rubrisubalbicans Os34</name>
    <dbReference type="NCBI Taxonomy" id="1235827"/>
    <lineage>
        <taxon>Bacteria</taxon>
        <taxon>Pseudomonadati</taxon>
        <taxon>Pseudomonadota</taxon>
        <taxon>Betaproteobacteria</taxon>
        <taxon>Burkholderiales</taxon>
        <taxon>Oxalobacteraceae</taxon>
        <taxon>Herbaspirillum</taxon>
    </lineage>
</organism>
<sequence>MDNRIRNIDAIRGVALLGIFVVNIQAFSSLYYGSGLLPPDGRTGMDAALALIISTAFELKFYLLFSYLFGYSMTLQMQSAERIGVSYMPRILRRQTGLFVIGILHAVLLFHGDILVTYSVLGLLLLALRNSPDTTKLKLACGIIGVTAALWLMIAFVQWGEPARDDSEMYRAQAEAAMHSLRATPLDIIGQHLSGLWTVLPMLLALQGPCALAMFLLGFVSGKYQLLQYPERYTPHLNKAILWGVLVGIPGGLAYAWGTQFMPGSAAETAMLALGILTAPFLTMGLLGALLKLFDSGRLERGRNALANAGRMALTNYLLQSLICSFLFQGYGLALIGKVSVTQTFFFVLPVFGLQLLMSRWWLTRFAYGPVEWILRAMTIGRWPAC</sequence>
<dbReference type="EMBL" id="CP008956">
    <property type="protein sequence ID" value="QJQ02528.1"/>
    <property type="molecule type" value="Genomic_DNA"/>
</dbReference>
<protein>
    <submittedName>
        <fullName evidence="3">DUF418 domain-containing protein</fullName>
    </submittedName>
</protein>
<feature type="transmembrane region" description="Helical" evidence="1">
    <location>
        <begin position="270"/>
        <end position="294"/>
    </location>
</feature>
<keyword evidence="1" id="KW-1133">Transmembrane helix</keyword>
<dbReference type="AlphaFoldDB" id="A0A6M3ZVB6"/>
<evidence type="ECO:0000256" key="1">
    <source>
        <dbReference type="SAM" id="Phobius"/>
    </source>
</evidence>
<feature type="transmembrane region" description="Helical" evidence="1">
    <location>
        <begin position="314"/>
        <end position="337"/>
    </location>
</feature>
<keyword evidence="1" id="KW-0472">Membrane</keyword>
<dbReference type="Pfam" id="PF04235">
    <property type="entry name" value="DUF418"/>
    <property type="match status" value="1"/>
</dbReference>
<feature type="transmembrane region" description="Helical" evidence="1">
    <location>
        <begin position="91"/>
        <end position="108"/>
    </location>
</feature>
<evidence type="ECO:0000313" key="3">
    <source>
        <dbReference type="EMBL" id="QJQ02528.1"/>
    </source>
</evidence>
<feature type="transmembrane region" description="Helical" evidence="1">
    <location>
        <begin position="47"/>
        <end position="70"/>
    </location>
</feature>
<feature type="transmembrane region" description="Helical" evidence="1">
    <location>
        <begin position="12"/>
        <end position="32"/>
    </location>
</feature>
<feature type="transmembrane region" description="Helical" evidence="1">
    <location>
        <begin position="196"/>
        <end position="220"/>
    </location>
</feature>
<dbReference type="RefSeq" id="WP_017452234.1">
    <property type="nucleotide sequence ID" value="NZ_CP008956.1"/>
</dbReference>
<feature type="domain" description="DUF418" evidence="2">
    <location>
        <begin position="222"/>
        <end position="381"/>
    </location>
</feature>
<gene>
    <name evidence="3" type="ORF">C798_20560</name>
</gene>
<accession>A0A6M3ZVB6</accession>
<feature type="transmembrane region" description="Helical" evidence="1">
    <location>
        <begin position="139"/>
        <end position="159"/>
    </location>
</feature>
<dbReference type="PANTHER" id="PTHR30590:SF2">
    <property type="entry name" value="INNER MEMBRANE PROTEIN"/>
    <property type="match status" value="1"/>
</dbReference>
<reference evidence="3 4" key="1">
    <citation type="journal article" date="2012" name="J. Bacteriol.">
        <title>Genome sequence of the pathogenic Herbaspirillum seropedicae strain Os34, isolated from rice roots.</title>
        <authorList>
            <person name="Ye W."/>
            <person name="Ye S."/>
            <person name="Liu J."/>
            <person name="Chang S."/>
            <person name="Chen M."/>
            <person name="Zhu B."/>
            <person name="Guo L."/>
            <person name="An Q."/>
        </authorList>
    </citation>
    <scope>NUCLEOTIDE SEQUENCE [LARGE SCALE GENOMIC DNA]</scope>
    <source>
        <strain evidence="3 4">Os34</strain>
    </source>
</reference>
<evidence type="ECO:0000313" key="4">
    <source>
        <dbReference type="Proteomes" id="UP000501648"/>
    </source>
</evidence>
<dbReference type="InterPro" id="IPR052529">
    <property type="entry name" value="Bact_Transport_Assoc"/>
</dbReference>